<proteinExistence type="predicted"/>
<evidence type="ECO:0000259" key="1">
    <source>
        <dbReference type="Pfam" id="PF12770"/>
    </source>
</evidence>
<evidence type="ECO:0000313" key="2">
    <source>
        <dbReference type="EMBL" id="KAJ5381029.1"/>
    </source>
</evidence>
<dbReference type="Pfam" id="PF12770">
    <property type="entry name" value="CHAT"/>
    <property type="match status" value="1"/>
</dbReference>
<organism evidence="2 3">
    <name type="scientific">Penicillium cataractarum</name>
    <dbReference type="NCBI Taxonomy" id="2100454"/>
    <lineage>
        <taxon>Eukaryota</taxon>
        <taxon>Fungi</taxon>
        <taxon>Dikarya</taxon>
        <taxon>Ascomycota</taxon>
        <taxon>Pezizomycotina</taxon>
        <taxon>Eurotiomycetes</taxon>
        <taxon>Eurotiomycetidae</taxon>
        <taxon>Eurotiales</taxon>
        <taxon>Aspergillaceae</taxon>
        <taxon>Penicillium</taxon>
    </lineage>
</organism>
<name>A0A9W9SNM1_9EURO</name>
<dbReference type="EMBL" id="JAPZBS010000002">
    <property type="protein sequence ID" value="KAJ5381029.1"/>
    <property type="molecule type" value="Genomic_DNA"/>
</dbReference>
<gene>
    <name evidence="2" type="ORF">N7496_003457</name>
</gene>
<reference evidence="2" key="1">
    <citation type="submission" date="2022-11" db="EMBL/GenBank/DDBJ databases">
        <authorList>
            <person name="Petersen C."/>
        </authorList>
    </citation>
    <scope>NUCLEOTIDE SEQUENCE</scope>
    <source>
        <strain evidence="2">IBT 29864</strain>
    </source>
</reference>
<protein>
    <submittedName>
        <fullName evidence="2">CHAT domain-containing protein</fullName>
    </submittedName>
</protein>
<dbReference type="InterPro" id="IPR024983">
    <property type="entry name" value="CHAT_dom"/>
</dbReference>
<feature type="domain" description="CHAT" evidence="1">
    <location>
        <begin position="211"/>
        <end position="518"/>
    </location>
</feature>
<evidence type="ECO:0000313" key="3">
    <source>
        <dbReference type="Proteomes" id="UP001147782"/>
    </source>
</evidence>
<reference evidence="2" key="2">
    <citation type="journal article" date="2023" name="IMA Fungus">
        <title>Comparative genomic study of the Penicillium genus elucidates a diverse pangenome and 15 lateral gene transfer events.</title>
        <authorList>
            <person name="Petersen C."/>
            <person name="Sorensen T."/>
            <person name="Nielsen M.R."/>
            <person name="Sondergaard T.E."/>
            <person name="Sorensen J.L."/>
            <person name="Fitzpatrick D.A."/>
            <person name="Frisvad J.C."/>
            <person name="Nielsen K.L."/>
        </authorList>
    </citation>
    <scope>NUCLEOTIDE SEQUENCE</scope>
    <source>
        <strain evidence="2">IBT 29864</strain>
    </source>
</reference>
<sequence>MADLEEAQISLILALNHPTAVITHRVSAGRQLISFPQILRNPQEAYSISKTTIDLIPLLSSRSLQHSDKRHLLSAAVGLSCDAAAIALHAEKGPLIATEFLETGRGIIADALFERSEISILQLKHPELAGSLLELLEKLNLPPSRVFAHADNPAMPPDTEGSRRLEALAKLHEILKNIRSCQGFDRFFLPTSEADLLEATASGPIMIINDSIIEPILDRLGFTTPPLDNKWPYIWWIPTVLLAQFPLHVAGHHLRCTSETALDRVILSYSSSIKAINHPRQREHRGSVPRIPSNAAVVTMQRIPKQGTLKFASVEADAVLAICQTIGLTPLKPQPYKSPVLSALEHCHIFHFAGHGSTHPGEPLHSQLLLEDWETQPLTVESLLEINLSSNPPFLAYLSACGTGQVINKTSIDENIHLASAYQLAGFRHVIGTLWSVDDKISVDMARMTYEFLRDEGMTDDSVSRGLHHATRQLRDRWIEAELGAVTKGLQHLRLERDVQLDDVEVERRQAHWIPYVHYGI</sequence>
<dbReference type="OrthoDB" id="9991317at2759"/>
<dbReference type="RefSeq" id="XP_056558600.1">
    <property type="nucleotide sequence ID" value="XM_056696388.1"/>
</dbReference>
<dbReference type="AlphaFoldDB" id="A0A9W9SNM1"/>
<accession>A0A9W9SNM1</accession>
<dbReference type="Proteomes" id="UP001147782">
    <property type="component" value="Unassembled WGS sequence"/>
</dbReference>
<keyword evidence="3" id="KW-1185">Reference proteome</keyword>
<comment type="caution">
    <text evidence="2">The sequence shown here is derived from an EMBL/GenBank/DDBJ whole genome shotgun (WGS) entry which is preliminary data.</text>
</comment>
<dbReference type="GeneID" id="81435565"/>